<evidence type="ECO:0000313" key="1">
    <source>
        <dbReference type="EMBL" id="MFC3550164.1"/>
    </source>
</evidence>
<comment type="caution">
    <text evidence="1">The sequence shown here is derived from an EMBL/GenBank/DDBJ whole genome shotgun (WGS) entry which is preliminary data.</text>
</comment>
<accession>A0ABV7RMT4</accession>
<name>A0ABV7RMT4_9GAMM</name>
<keyword evidence="2" id="KW-1185">Reference proteome</keyword>
<dbReference type="RefSeq" id="WP_386757714.1">
    <property type="nucleotide sequence ID" value="NZ_JBHRXK010000001.1"/>
</dbReference>
<evidence type="ECO:0000313" key="2">
    <source>
        <dbReference type="Proteomes" id="UP001595740"/>
    </source>
</evidence>
<dbReference type="EMBL" id="JBHRXK010000001">
    <property type="protein sequence ID" value="MFC3550164.1"/>
    <property type="molecule type" value="Genomic_DNA"/>
</dbReference>
<sequence length="53" mass="5527">MGKRFWISGAALPGFMGQPLPAGPAHTQLLFDTAAMPIPGVLAAYQNPRPAHG</sequence>
<gene>
    <name evidence="1" type="ORF">ACFOLC_03965</name>
</gene>
<proteinExistence type="predicted"/>
<organism evidence="1 2">
    <name type="scientific">Lysobacter cavernae</name>
    <dbReference type="NCBI Taxonomy" id="1685901"/>
    <lineage>
        <taxon>Bacteria</taxon>
        <taxon>Pseudomonadati</taxon>
        <taxon>Pseudomonadota</taxon>
        <taxon>Gammaproteobacteria</taxon>
        <taxon>Lysobacterales</taxon>
        <taxon>Lysobacteraceae</taxon>
        <taxon>Lysobacter</taxon>
    </lineage>
</organism>
<reference evidence="2" key="1">
    <citation type="journal article" date="2019" name="Int. J. Syst. Evol. Microbiol.">
        <title>The Global Catalogue of Microorganisms (GCM) 10K type strain sequencing project: providing services to taxonomists for standard genome sequencing and annotation.</title>
        <authorList>
            <consortium name="The Broad Institute Genomics Platform"/>
            <consortium name="The Broad Institute Genome Sequencing Center for Infectious Disease"/>
            <person name="Wu L."/>
            <person name="Ma J."/>
        </authorList>
    </citation>
    <scope>NUCLEOTIDE SEQUENCE [LARGE SCALE GENOMIC DNA]</scope>
    <source>
        <strain evidence="2">KCTC 42875</strain>
    </source>
</reference>
<dbReference type="Proteomes" id="UP001595740">
    <property type="component" value="Unassembled WGS sequence"/>
</dbReference>
<protein>
    <submittedName>
        <fullName evidence="1">Uncharacterized protein</fullName>
    </submittedName>
</protein>